<evidence type="ECO:0000259" key="5">
    <source>
        <dbReference type="PROSITE" id="PS50977"/>
    </source>
</evidence>
<dbReference type="Proteomes" id="UP000468928">
    <property type="component" value="Unassembled WGS sequence"/>
</dbReference>
<dbReference type="AlphaFoldDB" id="A0A6P1DAC8"/>
<dbReference type="Pfam" id="PF00440">
    <property type="entry name" value="TetR_N"/>
    <property type="match status" value="1"/>
</dbReference>
<feature type="domain" description="HTH tetR-type" evidence="5">
    <location>
        <begin position="14"/>
        <end position="72"/>
    </location>
</feature>
<dbReference type="Gene3D" id="1.10.357.10">
    <property type="entry name" value="Tetracycline Repressor, domain 2"/>
    <property type="match status" value="1"/>
</dbReference>
<dbReference type="PANTHER" id="PTHR30055:SF234">
    <property type="entry name" value="HTH-TYPE TRANSCRIPTIONAL REGULATOR BETI"/>
    <property type="match status" value="1"/>
</dbReference>
<dbReference type="InterPro" id="IPR001647">
    <property type="entry name" value="HTH_TetR"/>
</dbReference>
<dbReference type="InterPro" id="IPR050109">
    <property type="entry name" value="HTH-type_TetR-like_transc_reg"/>
</dbReference>
<sequence>MGIYPPGLGAPDAERNIARIVAAARAALGGNPDATTDEIAKAAGVGRMTLYGHFRTRPELVEAALVEAFRVGEQALAAVDLSGDARAALARLLDSSWTLVAESASLATAAQGVLPAGRVRELHGAAAARIQDLIGRGQGQGVFRTDLPITWLVDVVHHVLHGAAEDLRAGRLKDSEANRVVTATVQSILAVAPPNDP</sequence>
<reference evidence="6 7" key="1">
    <citation type="submission" date="2020-01" db="EMBL/GenBank/DDBJ databases">
        <title>Genetics and antimicrobial susceptibilities of Nocardia species isolated from the soil; a comparison with species isolated from humans.</title>
        <authorList>
            <person name="Carrasco G."/>
            <person name="Monzon S."/>
            <person name="Sansegundo M."/>
            <person name="Garcia E."/>
            <person name="Garrido N."/>
            <person name="Medina M.J."/>
            <person name="Villalon P."/>
            <person name="Ramirez-Arocha A.C."/>
            <person name="Jimenez P."/>
            <person name="Cuesta I."/>
            <person name="Valdezate S."/>
        </authorList>
    </citation>
    <scope>NUCLEOTIDE SEQUENCE [LARGE SCALE GENOMIC DNA]</scope>
    <source>
        <strain evidence="6 7">CNM20110639</strain>
    </source>
</reference>
<dbReference type="InterPro" id="IPR009057">
    <property type="entry name" value="Homeodomain-like_sf"/>
</dbReference>
<dbReference type="PROSITE" id="PS50977">
    <property type="entry name" value="HTH_TETR_2"/>
    <property type="match status" value="1"/>
</dbReference>
<evidence type="ECO:0000256" key="1">
    <source>
        <dbReference type="ARBA" id="ARBA00023015"/>
    </source>
</evidence>
<evidence type="ECO:0000256" key="4">
    <source>
        <dbReference type="PROSITE-ProRule" id="PRU00335"/>
    </source>
</evidence>
<comment type="caution">
    <text evidence="6">The sequence shown here is derived from an EMBL/GenBank/DDBJ whole genome shotgun (WGS) entry which is preliminary data.</text>
</comment>
<keyword evidence="1" id="KW-0805">Transcription regulation</keyword>
<dbReference type="SUPFAM" id="SSF48498">
    <property type="entry name" value="Tetracyclin repressor-like, C-terminal domain"/>
    <property type="match status" value="1"/>
</dbReference>
<protein>
    <submittedName>
        <fullName evidence="6">TetR/AcrR family transcriptional regulator</fullName>
    </submittedName>
</protein>
<dbReference type="SUPFAM" id="SSF46689">
    <property type="entry name" value="Homeodomain-like"/>
    <property type="match status" value="1"/>
</dbReference>
<evidence type="ECO:0000313" key="6">
    <source>
        <dbReference type="EMBL" id="NEW47666.1"/>
    </source>
</evidence>
<proteinExistence type="predicted"/>
<organism evidence="6 7">
    <name type="scientific">Nocardia cyriacigeorgica</name>
    <dbReference type="NCBI Taxonomy" id="135487"/>
    <lineage>
        <taxon>Bacteria</taxon>
        <taxon>Bacillati</taxon>
        <taxon>Actinomycetota</taxon>
        <taxon>Actinomycetes</taxon>
        <taxon>Mycobacteriales</taxon>
        <taxon>Nocardiaceae</taxon>
        <taxon>Nocardia</taxon>
    </lineage>
</organism>
<dbReference type="PANTHER" id="PTHR30055">
    <property type="entry name" value="HTH-TYPE TRANSCRIPTIONAL REGULATOR RUTR"/>
    <property type="match status" value="1"/>
</dbReference>
<accession>A0A6P1DAC8</accession>
<dbReference type="GO" id="GO:0000976">
    <property type="term" value="F:transcription cis-regulatory region binding"/>
    <property type="evidence" value="ECO:0007669"/>
    <property type="project" value="TreeGrafter"/>
</dbReference>
<gene>
    <name evidence="6" type="ORF">GV789_24975</name>
</gene>
<evidence type="ECO:0000313" key="7">
    <source>
        <dbReference type="Proteomes" id="UP000468928"/>
    </source>
</evidence>
<name>A0A6P1DAC8_9NOCA</name>
<dbReference type="InterPro" id="IPR036271">
    <property type="entry name" value="Tet_transcr_reg_TetR-rel_C_sf"/>
</dbReference>
<keyword evidence="3" id="KW-0804">Transcription</keyword>
<evidence type="ECO:0000256" key="2">
    <source>
        <dbReference type="ARBA" id="ARBA00023125"/>
    </source>
</evidence>
<dbReference type="GO" id="GO:0003700">
    <property type="term" value="F:DNA-binding transcription factor activity"/>
    <property type="evidence" value="ECO:0007669"/>
    <property type="project" value="TreeGrafter"/>
</dbReference>
<evidence type="ECO:0000256" key="3">
    <source>
        <dbReference type="ARBA" id="ARBA00023163"/>
    </source>
</evidence>
<dbReference type="EMBL" id="JAAGUZ010000095">
    <property type="protein sequence ID" value="NEW47666.1"/>
    <property type="molecule type" value="Genomic_DNA"/>
</dbReference>
<keyword evidence="2 4" id="KW-0238">DNA-binding</keyword>
<feature type="DNA-binding region" description="H-T-H motif" evidence="4">
    <location>
        <begin position="35"/>
        <end position="54"/>
    </location>
</feature>